<dbReference type="PANTHER" id="PTHR45138:SF9">
    <property type="entry name" value="DIGUANYLATE CYCLASE DGCM-RELATED"/>
    <property type="match status" value="1"/>
</dbReference>
<dbReference type="InterPro" id="IPR029787">
    <property type="entry name" value="Nucleotide_cyclase"/>
</dbReference>
<dbReference type="InterPro" id="IPR048516">
    <property type="entry name" value="DGCcoil"/>
</dbReference>
<evidence type="ECO:0000259" key="5">
    <source>
        <dbReference type="PROSITE" id="PS50887"/>
    </source>
</evidence>
<gene>
    <name evidence="6" type="ORF">L2740_08160</name>
</gene>
<evidence type="ECO:0000313" key="7">
    <source>
        <dbReference type="Proteomes" id="UP001139293"/>
    </source>
</evidence>
<dbReference type="NCBIfam" id="TIGR00254">
    <property type="entry name" value="GGDEF"/>
    <property type="match status" value="1"/>
</dbReference>
<name>A0A9X2CCW0_9GAMM</name>
<dbReference type="Pfam" id="PF00990">
    <property type="entry name" value="GGDEF"/>
    <property type="match status" value="1"/>
</dbReference>
<dbReference type="GO" id="GO:0052621">
    <property type="term" value="F:diguanylate cyclase activity"/>
    <property type="evidence" value="ECO:0007669"/>
    <property type="project" value="UniProtKB-EC"/>
</dbReference>
<accession>A0A9X2CCW0</accession>
<dbReference type="Gene3D" id="3.30.70.270">
    <property type="match status" value="1"/>
</dbReference>
<dbReference type="AlphaFoldDB" id="A0A9X2CCW0"/>
<comment type="cofactor">
    <cofactor evidence="1">
        <name>Mg(2+)</name>
        <dbReference type="ChEBI" id="CHEBI:18420"/>
    </cofactor>
</comment>
<dbReference type="PANTHER" id="PTHR45138">
    <property type="entry name" value="REGULATORY COMPONENTS OF SENSORY TRANSDUCTION SYSTEM"/>
    <property type="match status" value="1"/>
</dbReference>
<keyword evidence="4" id="KW-0175">Coiled coil</keyword>
<dbReference type="InterPro" id="IPR043128">
    <property type="entry name" value="Rev_trsase/Diguanyl_cyclase"/>
</dbReference>
<dbReference type="SUPFAM" id="SSF55073">
    <property type="entry name" value="Nucleotide cyclase"/>
    <property type="match status" value="1"/>
</dbReference>
<keyword evidence="7" id="KW-1185">Reference proteome</keyword>
<dbReference type="InterPro" id="IPR000160">
    <property type="entry name" value="GGDEF_dom"/>
</dbReference>
<sequence length="518" mass="59800">MKDAATSTSQVNMLQQKLYSARQAIDEMNEAQNEKLQLLMQFIGQLSLACKGQNLELDNKLAKLRHKLANFSQVEDSLADLNEADTILKQQYGRIMLQLEDSRQALNNMVGQIQRIQSLPSKLKLEINYFKKELSKPLHTYWDYIPKVERVVNFYDEILKEQFNLGEQFEILPRHRQSAHELAQLLSEIEFRKEQREQIAEIKKSLTEEFELNTLLDAYQVVLGLLLDNIAREKTASQEFLYVLNNALSNVQEVVTESYSHSIKSFQVAKQLNRDINGQVDNVGEAVIEVDNIDELKSQITTHLASLRKALGRKELLENREQAQLKQSVEALRQELKELGKETESYKERLFEQQKLNLLDSLTQLPNRSALEERMDIEYRNFQRTNQPLWVAVADIDHFKTINDNFGHSTGDKTLQVIAMALKNSLRESEFVARYGGEEFVLLLPNIAESDILPLLNRVREKVKSIPFKFKNQRITVTVSIGAAQIIENELINETFDRADAALYKAKNESRDRVIVDF</sequence>
<feature type="coiled-coil region" evidence="4">
    <location>
        <begin position="11"/>
        <end position="41"/>
    </location>
</feature>
<keyword evidence="6" id="KW-0548">Nucleotidyltransferase</keyword>
<dbReference type="Pfam" id="PF20975">
    <property type="entry name" value="DGCcoil"/>
    <property type="match status" value="1"/>
</dbReference>
<dbReference type="PROSITE" id="PS50887">
    <property type="entry name" value="GGDEF"/>
    <property type="match status" value="1"/>
</dbReference>
<evidence type="ECO:0000256" key="4">
    <source>
        <dbReference type="SAM" id="Coils"/>
    </source>
</evidence>
<dbReference type="GO" id="GO:0005886">
    <property type="term" value="C:plasma membrane"/>
    <property type="evidence" value="ECO:0007669"/>
    <property type="project" value="TreeGrafter"/>
</dbReference>
<comment type="caution">
    <text evidence="6">The sequence shown here is derived from an EMBL/GenBank/DDBJ whole genome shotgun (WGS) entry which is preliminary data.</text>
</comment>
<feature type="domain" description="GGDEF" evidence="5">
    <location>
        <begin position="387"/>
        <end position="518"/>
    </location>
</feature>
<dbReference type="FunFam" id="3.30.70.270:FF:000001">
    <property type="entry name" value="Diguanylate cyclase domain protein"/>
    <property type="match status" value="1"/>
</dbReference>
<evidence type="ECO:0000256" key="3">
    <source>
        <dbReference type="ARBA" id="ARBA00034247"/>
    </source>
</evidence>
<organism evidence="6 7">
    <name type="scientific">Shewanella pneumatophori</name>
    <dbReference type="NCBI Taxonomy" id="314092"/>
    <lineage>
        <taxon>Bacteria</taxon>
        <taxon>Pseudomonadati</taxon>
        <taxon>Pseudomonadota</taxon>
        <taxon>Gammaproteobacteria</taxon>
        <taxon>Alteromonadales</taxon>
        <taxon>Shewanellaceae</taxon>
        <taxon>Shewanella</taxon>
    </lineage>
</organism>
<feature type="coiled-coil region" evidence="4">
    <location>
        <begin position="322"/>
        <end position="349"/>
    </location>
</feature>
<keyword evidence="6" id="KW-0808">Transferase</keyword>
<dbReference type="SMART" id="SM00267">
    <property type="entry name" value="GGDEF"/>
    <property type="match status" value="1"/>
</dbReference>
<evidence type="ECO:0000256" key="2">
    <source>
        <dbReference type="ARBA" id="ARBA00012528"/>
    </source>
</evidence>
<proteinExistence type="predicted"/>
<dbReference type="Proteomes" id="UP001139293">
    <property type="component" value="Unassembled WGS sequence"/>
</dbReference>
<comment type="catalytic activity">
    <reaction evidence="3">
        <text>2 GTP = 3',3'-c-di-GMP + 2 diphosphate</text>
        <dbReference type="Rhea" id="RHEA:24898"/>
        <dbReference type="ChEBI" id="CHEBI:33019"/>
        <dbReference type="ChEBI" id="CHEBI:37565"/>
        <dbReference type="ChEBI" id="CHEBI:58805"/>
        <dbReference type="EC" id="2.7.7.65"/>
    </reaction>
</comment>
<dbReference type="InterPro" id="IPR050469">
    <property type="entry name" value="Diguanylate_Cyclase"/>
</dbReference>
<evidence type="ECO:0000256" key="1">
    <source>
        <dbReference type="ARBA" id="ARBA00001946"/>
    </source>
</evidence>
<evidence type="ECO:0000313" key="6">
    <source>
        <dbReference type="EMBL" id="MCL1138513.1"/>
    </source>
</evidence>
<dbReference type="EMBL" id="JAKILB010000004">
    <property type="protein sequence ID" value="MCL1138513.1"/>
    <property type="molecule type" value="Genomic_DNA"/>
</dbReference>
<dbReference type="GO" id="GO:0043709">
    <property type="term" value="P:cell adhesion involved in single-species biofilm formation"/>
    <property type="evidence" value="ECO:0007669"/>
    <property type="project" value="TreeGrafter"/>
</dbReference>
<dbReference type="GO" id="GO:1902201">
    <property type="term" value="P:negative regulation of bacterial-type flagellum-dependent cell motility"/>
    <property type="evidence" value="ECO:0007669"/>
    <property type="project" value="TreeGrafter"/>
</dbReference>
<dbReference type="EC" id="2.7.7.65" evidence="2"/>
<reference evidence="6" key="1">
    <citation type="submission" date="2022-01" db="EMBL/GenBank/DDBJ databases">
        <title>Whole genome-based taxonomy of the Shewanellaceae.</title>
        <authorList>
            <person name="Martin-Rodriguez A.J."/>
        </authorList>
    </citation>
    <scope>NUCLEOTIDE SEQUENCE</scope>
    <source>
        <strain evidence="6">KCTC 23973</strain>
    </source>
</reference>
<protein>
    <recommendedName>
        <fullName evidence="2">diguanylate cyclase</fullName>
        <ecNumber evidence="2">2.7.7.65</ecNumber>
    </recommendedName>
</protein>
<dbReference type="RefSeq" id="WP_248949540.1">
    <property type="nucleotide sequence ID" value="NZ_JAKILB010000004.1"/>
</dbReference>
<dbReference type="CDD" id="cd01949">
    <property type="entry name" value="GGDEF"/>
    <property type="match status" value="1"/>
</dbReference>